<organism evidence="1 2">
    <name type="scientific">Thiothrix lacustris</name>
    <dbReference type="NCBI Taxonomy" id="525917"/>
    <lineage>
        <taxon>Bacteria</taxon>
        <taxon>Pseudomonadati</taxon>
        <taxon>Pseudomonadota</taxon>
        <taxon>Gammaproteobacteria</taxon>
        <taxon>Thiotrichales</taxon>
        <taxon>Thiotrichaceae</taxon>
        <taxon>Thiothrix</taxon>
    </lineage>
</organism>
<dbReference type="EMBL" id="MTEJ01000425">
    <property type="protein sequence ID" value="OQX03171.1"/>
    <property type="molecule type" value="Genomic_DNA"/>
</dbReference>
<dbReference type="InterPro" id="IPR024508">
    <property type="entry name" value="DUF3226"/>
</dbReference>
<accession>A0A1Y1QDT9</accession>
<dbReference type="Pfam" id="PF11536">
    <property type="entry name" value="DUF3226"/>
    <property type="match status" value="1"/>
</dbReference>
<name>A0A1Y1QDT9_9GAMM</name>
<dbReference type="Proteomes" id="UP000192491">
    <property type="component" value="Unassembled WGS sequence"/>
</dbReference>
<evidence type="ECO:0000313" key="1">
    <source>
        <dbReference type="EMBL" id="OQX03171.1"/>
    </source>
</evidence>
<evidence type="ECO:0000313" key="2">
    <source>
        <dbReference type="Proteomes" id="UP000192491"/>
    </source>
</evidence>
<gene>
    <name evidence="1" type="ORF">BWK73_40425</name>
</gene>
<evidence type="ECO:0008006" key="3">
    <source>
        <dbReference type="Google" id="ProtNLM"/>
    </source>
</evidence>
<dbReference type="AlphaFoldDB" id="A0A1Y1QDT9"/>
<proteinExistence type="predicted"/>
<reference evidence="1 2" key="1">
    <citation type="submission" date="2017-01" db="EMBL/GenBank/DDBJ databases">
        <title>Novel large sulfur bacteria in the metagenomes of groundwater-fed chemosynthetic microbial mats in the Lake Huron basin.</title>
        <authorList>
            <person name="Sharrar A.M."/>
            <person name="Flood B.E."/>
            <person name="Bailey J.V."/>
            <person name="Jones D.S."/>
            <person name="Biddanda B."/>
            <person name="Ruberg S.A."/>
            <person name="Marcus D.N."/>
            <person name="Dick G.J."/>
        </authorList>
    </citation>
    <scope>NUCLEOTIDE SEQUENCE [LARGE SCALE GENOMIC DNA]</scope>
    <source>
        <strain evidence="1">A8</strain>
    </source>
</reference>
<sequence>MQAIHSEYQLRAPFLVLVEGKSDEVMLKSAMAQWFPALSAVQILPYHSKDKLGSMLKILCNQPEFKQVNRLAIFRDADDNATSAFQSVQQHLRNNPTRISSDAVPEQMQVVQHTERLSIGIFVMPNCCQPGALENVLLASLDENLGACINRYVSDASQYLAGTAARRYCNSVKSQTYAYTALFETENFRDSFRKGVWDWEHLAFAPIKHFLQQFDLPAE</sequence>
<protein>
    <recommendedName>
        <fullName evidence="3">DUF4435 domain-containing protein</fullName>
    </recommendedName>
</protein>
<comment type="caution">
    <text evidence="1">The sequence shown here is derived from an EMBL/GenBank/DDBJ whole genome shotgun (WGS) entry which is preliminary data.</text>
</comment>